<dbReference type="Proteomes" id="UP001204953">
    <property type="component" value="Unassembled WGS sequence"/>
</dbReference>
<proteinExistence type="predicted"/>
<sequence>MEQKVNAIQSDIKTLDAISNTLNNIHQSLTEERSDTKLINDIKDTKSYVDLAISILRKNQKALANIYQAPPPPPETF</sequence>
<gene>
    <name evidence="1" type="ORF">NJ959_18515</name>
</gene>
<accession>A0AAE3KNE2</accession>
<evidence type="ECO:0000313" key="2">
    <source>
        <dbReference type="Proteomes" id="UP001204953"/>
    </source>
</evidence>
<organism evidence="1 2">
    <name type="scientific">Limnofasciculus baicalensis BBK-W-15</name>
    <dbReference type="NCBI Taxonomy" id="2699891"/>
    <lineage>
        <taxon>Bacteria</taxon>
        <taxon>Bacillati</taxon>
        <taxon>Cyanobacteriota</taxon>
        <taxon>Cyanophyceae</taxon>
        <taxon>Coleofasciculales</taxon>
        <taxon>Coleofasciculaceae</taxon>
        <taxon>Limnofasciculus</taxon>
        <taxon>Limnofasciculus baicalensis</taxon>
    </lineage>
</organism>
<dbReference type="RefSeq" id="WP_254013185.1">
    <property type="nucleotide sequence ID" value="NZ_JAMZMM010000199.1"/>
</dbReference>
<dbReference type="EMBL" id="JAMZMM010000199">
    <property type="protein sequence ID" value="MCP2730425.1"/>
    <property type="molecule type" value="Genomic_DNA"/>
</dbReference>
<name>A0AAE3KNE2_9CYAN</name>
<dbReference type="AlphaFoldDB" id="A0AAE3KNE2"/>
<keyword evidence="2" id="KW-1185">Reference proteome</keyword>
<comment type="caution">
    <text evidence="1">The sequence shown here is derived from an EMBL/GenBank/DDBJ whole genome shotgun (WGS) entry which is preliminary data.</text>
</comment>
<reference evidence="1" key="1">
    <citation type="submission" date="2022-06" db="EMBL/GenBank/DDBJ databases">
        <title>New cyanobacteria of genus Symplocastrum in benthos of Lake Baikal.</title>
        <authorList>
            <person name="Sorokovikova E."/>
            <person name="Tikhonova I."/>
            <person name="Krasnopeev A."/>
            <person name="Evseev P."/>
            <person name="Gladkikh A."/>
            <person name="Belykh O."/>
        </authorList>
    </citation>
    <scope>NUCLEOTIDE SEQUENCE</scope>
    <source>
        <strain evidence="1">BBK-W-15</strain>
    </source>
</reference>
<protein>
    <submittedName>
        <fullName evidence="1">Uncharacterized protein</fullName>
    </submittedName>
</protein>
<evidence type="ECO:0000313" key="1">
    <source>
        <dbReference type="EMBL" id="MCP2730425.1"/>
    </source>
</evidence>